<dbReference type="EMBL" id="JAIWYP010000009">
    <property type="protein sequence ID" value="KAH3778519.1"/>
    <property type="molecule type" value="Genomic_DNA"/>
</dbReference>
<gene>
    <name evidence="1" type="ORF">DPMN_179983</name>
</gene>
<dbReference type="Proteomes" id="UP000828390">
    <property type="component" value="Unassembled WGS sequence"/>
</dbReference>
<evidence type="ECO:0000313" key="1">
    <source>
        <dbReference type="EMBL" id="KAH3778519.1"/>
    </source>
</evidence>
<organism evidence="1 2">
    <name type="scientific">Dreissena polymorpha</name>
    <name type="common">Zebra mussel</name>
    <name type="synonym">Mytilus polymorpha</name>
    <dbReference type="NCBI Taxonomy" id="45954"/>
    <lineage>
        <taxon>Eukaryota</taxon>
        <taxon>Metazoa</taxon>
        <taxon>Spiralia</taxon>
        <taxon>Lophotrochozoa</taxon>
        <taxon>Mollusca</taxon>
        <taxon>Bivalvia</taxon>
        <taxon>Autobranchia</taxon>
        <taxon>Heteroconchia</taxon>
        <taxon>Euheterodonta</taxon>
        <taxon>Imparidentia</taxon>
        <taxon>Neoheterodontei</taxon>
        <taxon>Myida</taxon>
        <taxon>Dreissenoidea</taxon>
        <taxon>Dreissenidae</taxon>
        <taxon>Dreissena</taxon>
    </lineage>
</organism>
<name>A0A9D4IMQ1_DREPO</name>
<evidence type="ECO:0000313" key="2">
    <source>
        <dbReference type="Proteomes" id="UP000828390"/>
    </source>
</evidence>
<reference evidence="1" key="1">
    <citation type="journal article" date="2019" name="bioRxiv">
        <title>The Genome of the Zebra Mussel, Dreissena polymorpha: A Resource for Invasive Species Research.</title>
        <authorList>
            <person name="McCartney M.A."/>
            <person name="Auch B."/>
            <person name="Kono T."/>
            <person name="Mallez S."/>
            <person name="Zhang Y."/>
            <person name="Obille A."/>
            <person name="Becker A."/>
            <person name="Abrahante J.E."/>
            <person name="Garbe J."/>
            <person name="Badalamenti J.P."/>
            <person name="Herman A."/>
            <person name="Mangelson H."/>
            <person name="Liachko I."/>
            <person name="Sullivan S."/>
            <person name="Sone E.D."/>
            <person name="Koren S."/>
            <person name="Silverstein K.A.T."/>
            <person name="Beckman K.B."/>
            <person name="Gohl D.M."/>
        </authorList>
    </citation>
    <scope>NUCLEOTIDE SEQUENCE</scope>
    <source>
        <strain evidence="1">Duluth1</strain>
        <tissue evidence="1">Whole animal</tissue>
    </source>
</reference>
<sequence>MSILPGKYETTGNREFAMPGCFAQLAECWSTYARIKDSILGQAILLVYEIGFNIISTPILPHL</sequence>
<proteinExistence type="predicted"/>
<dbReference type="AlphaFoldDB" id="A0A9D4IMQ1"/>
<accession>A0A9D4IMQ1</accession>
<protein>
    <submittedName>
        <fullName evidence="1">Uncharacterized protein</fullName>
    </submittedName>
</protein>
<reference evidence="1" key="2">
    <citation type="submission" date="2020-11" db="EMBL/GenBank/DDBJ databases">
        <authorList>
            <person name="McCartney M.A."/>
            <person name="Auch B."/>
            <person name="Kono T."/>
            <person name="Mallez S."/>
            <person name="Becker A."/>
            <person name="Gohl D.M."/>
            <person name="Silverstein K.A.T."/>
            <person name="Koren S."/>
            <person name="Bechman K.B."/>
            <person name="Herman A."/>
            <person name="Abrahante J.E."/>
            <person name="Garbe J."/>
        </authorList>
    </citation>
    <scope>NUCLEOTIDE SEQUENCE</scope>
    <source>
        <strain evidence="1">Duluth1</strain>
        <tissue evidence="1">Whole animal</tissue>
    </source>
</reference>
<comment type="caution">
    <text evidence="1">The sequence shown here is derived from an EMBL/GenBank/DDBJ whole genome shotgun (WGS) entry which is preliminary data.</text>
</comment>
<keyword evidence="2" id="KW-1185">Reference proteome</keyword>